<feature type="region of interest" description="Disordered" evidence="1">
    <location>
        <begin position="175"/>
        <end position="238"/>
    </location>
</feature>
<dbReference type="EMBL" id="VKHT01000780">
    <property type="protein sequence ID" value="MBB0246211.1"/>
    <property type="molecule type" value="Genomic_DNA"/>
</dbReference>
<keyword evidence="2" id="KW-1133">Transmembrane helix</keyword>
<evidence type="ECO:0000256" key="1">
    <source>
        <dbReference type="SAM" id="MobiDB-lite"/>
    </source>
</evidence>
<proteinExistence type="predicted"/>
<evidence type="ECO:0000313" key="4">
    <source>
        <dbReference type="Proteomes" id="UP000538929"/>
    </source>
</evidence>
<feature type="transmembrane region" description="Helical" evidence="2">
    <location>
        <begin position="6"/>
        <end position="27"/>
    </location>
</feature>
<reference evidence="4" key="1">
    <citation type="submission" date="2019-10" db="EMBL/GenBank/DDBJ databases">
        <title>Streptomyces sp. nov., a novel actinobacterium isolated from alkaline environment.</title>
        <authorList>
            <person name="Golinska P."/>
        </authorList>
    </citation>
    <scope>NUCLEOTIDE SEQUENCE [LARGE SCALE GENOMIC DNA]</scope>
    <source>
        <strain evidence="4">DSM 42118</strain>
    </source>
</reference>
<keyword evidence="4" id="KW-1185">Reference proteome</keyword>
<evidence type="ECO:0008006" key="5">
    <source>
        <dbReference type="Google" id="ProtNLM"/>
    </source>
</evidence>
<accession>A0A7W3TG75</accession>
<gene>
    <name evidence="3" type="ORF">FNQ90_19385</name>
</gene>
<dbReference type="Proteomes" id="UP000538929">
    <property type="component" value="Unassembled WGS sequence"/>
</dbReference>
<organism evidence="3 4">
    <name type="scientific">Streptomyces alkaliphilus</name>
    <dbReference type="NCBI Taxonomy" id="1472722"/>
    <lineage>
        <taxon>Bacteria</taxon>
        <taxon>Bacillati</taxon>
        <taxon>Actinomycetota</taxon>
        <taxon>Actinomycetes</taxon>
        <taxon>Kitasatosporales</taxon>
        <taxon>Streptomycetaceae</taxon>
        <taxon>Streptomyces</taxon>
    </lineage>
</organism>
<keyword evidence="2" id="KW-0812">Transmembrane</keyword>
<name>A0A7W3TG75_9ACTN</name>
<evidence type="ECO:0000313" key="3">
    <source>
        <dbReference type="EMBL" id="MBB0246211.1"/>
    </source>
</evidence>
<dbReference type="RefSeq" id="WP_182607581.1">
    <property type="nucleotide sequence ID" value="NZ_VKHT01000780.1"/>
</dbReference>
<evidence type="ECO:0000256" key="2">
    <source>
        <dbReference type="SAM" id="Phobius"/>
    </source>
</evidence>
<comment type="caution">
    <text evidence="3">The sequence shown here is derived from an EMBL/GenBank/DDBJ whole genome shotgun (WGS) entry which is preliminary data.</text>
</comment>
<keyword evidence="2" id="KW-0472">Membrane</keyword>
<protein>
    <recommendedName>
        <fullName evidence="5">Secreted protein</fullName>
    </recommendedName>
</protein>
<sequence>MTTTQVIILVAVLAVLVLVYLALGPVMKRRRGDLRGRFGPEYDRAVDRHNGDEKAARAELSERLKRHGDLRTRTLPAEERERYRAQWGQVQQRFVDDPAGAVAEADHLLTRLAHDRGYPSDSHDDRIAALSVHHPHQVDGYRRVHALAGRTAPGDAATEDLRTAMLEAGEVFEKLMDSPHSGDREDRAKAEGRDGGIAERLHLPGAGRDERGESDRAPRREDRAGDETRVEDRDGVRR</sequence>
<dbReference type="AlphaFoldDB" id="A0A7W3TG75"/>